<feature type="repeat" description="PPR" evidence="3">
    <location>
        <begin position="212"/>
        <end position="246"/>
    </location>
</feature>
<keyword evidence="2" id="KW-0677">Repeat</keyword>
<name>A0ABC8TF21_9AQUA</name>
<protein>
    <recommendedName>
        <fullName evidence="6">Pentatricopeptide repeat-containing protein</fullName>
    </recommendedName>
</protein>
<gene>
    <name evidence="4" type="ORF">ILEXP_LOCUS35329</name>
</gene>
<feature type="repeat" description="PPR" evidence="3">
    <location>
        <begin position="106"/>
        <end position="140"/>
    </location>
</feature>
<dbReference type="Pfam" id="PF01535">
    <property type="entry name" value="PPR"/>
    <property type="match status" value="3"/>
</dbReference>
<proteinExistence type="inferred from homology"/>
<evidence type="ECO:0000256" key="2">
    <source>
        <dbReference type="ARBA" id="ARBA00022737"/>
    </source>
</evidence>
<dbReference type="Gene3D" id="1.25.40.10">
    <property type="entry name" value="Tetratricopeptide repeat domain"/>
    <property type="match status" value="2"/>
</dbReference>
<dbReference type="AlphaFoldDB" id="A0ABC8TF21"/>
<comment type="similarity">
    <text evidence="1">Belongs to the PPR family. P subfamily.</text>
</comment>
<dbReference type="EMBL" id="CAUOFW020004536">
    <property type="protein sequence ID" value="CAK9166120.1"/>
    <property type="molecule type" value="Genomic_DNA"/>
</dbReference>
<reference evidence="4 5" key="1">
    <citation type="submission" date="2024-02" db="EMBL/GenBank/DDBJ databases">
        <authorList>
            <person name="Vignale AGUSTIN F."/>
            <person name="Sosa J E."/>
            <person name="Modenutti C."/>
        </authorList>
    </citation>
    <scope>NUCLEOTIDE SEQUENCE [LARGE SCALE GENOMIC DNA]</scope>
</reference>
<dbReference type="Proteomes" id="UP001642360">
    <property type="component" value="Unassembled WGS sequence"/>
</dbReference>
<evidence type="ECO:0000256" key="3">
    <source>
        <dbReference type="PROSITE-ProRule" id="PRU00708"/>
    </source>
</evidence>
<dbReference type="NCBIfam" id="TIGR00756">
    <property type="entry name" value="PPR"/>
    <property type="match status" value="3"/>
</dbReference>
<dbReference type="InterPro" id="IPR011990">
    <property type="entry name" value="TPR-like_helical_dom_sf"/>
</dbReference>
<evidence type="ECO:0000256" key="1">
    <source>
        <dbReference type="ARBA" id="ARBA00007626"/>
    </source>
</evidence>
<dbReference type="PANTHER" id="PTHR47874:SF4">
    <property type="entry name" value="EXPRESSED PROTEIN"/>
    <property type="match status" value="1"/>
</dbReference>
<accession>A0ABC8TF21</accession>
<dbReference type="Pfam" id="PF13041">
    <property type="entry name" value="PPR_2"/>
    <property type="match status" value="1"/>
</dbReference>
<sequence>MALASCGKVLLAAKKSLISRQSQCLIGYCTNSSSITTTSLIQKLIHQPISRIKATLDSEDNNNLTFKSSEFPWDALVTALKSSSPQKAQLVVEWRLEKFRKENEGNHDCYSELISICGKMQNVPLALRVFTSMEAQGLTPTSSVFNALISACLSSGNLITALSLFEIMESSENYKPNSDTYNAFILAYANLGNDKSMLAWYSAKMAAGFSADLQTYEFLISSCIKLKHYADADKFYEEMMSAGIIPNVSILKSMLVGLCERRNLGDVKEMLKVIVDCGWEIDLAMVEKLVKLYYEVGTVEEMEDLLLTLTNSNKVREVLSRVHSAIIRMYAVSDRLDAVEYAVGRMLKQGMLFRCPDDVEKVICSYFRRKAHDRLDLFLECIKVSHKLTRSTYDLLVAGYRRAGLSEKLDWVMIDMKLAGFL</sequence>
<comment type="caution">
    <text evidence="4">The sequence shown here is derived from an EMBL/GenBank/DDBJ whole genome shotgun (WGS) entry which is preliminary data.</text>
</comment>
<evidence type="ECO:0000313" key="5">
    <source>
        <dbReference type="Proteomes" id="UP001642360"/>
    </source>
</evidence>
<dbReference type="PROSITE" id="PS51375">
    <property type="entry name" value="PPR"/>
    <property type="match status" value="2"/>
</dbReference>
<dbReference type="PANTHER" id="PTHR47874">
    <property type="entry name" value="EXPRESSED PROTEIN"/>
    <property type="match status" value="1"/>
</dbReference>
<organism evidence="4 5">
    <name type="scientific">Ilex paraguariensis</name>
    <name type="common">yerba mate</name>
    <dbReference type="NCBI Taxonomy" id="185542"/>
    <lineage>
        <taxon>Eukaryota</taxon>
        <taxon>Viridiplantae</taxon>
        <taxon>Streptophyta</taxon>
        <taxon>Embryophyta</taxon>
        <taxon>Tracheophyta</taxon>
        <taxon>Spermatophyta</taxon>
        <taxon>Magnoliopsida</taxon>
        <taxon>eudicotyledons</taxon>
        <taxon>Gunneridae</taxon>
        <taxon>Pentapetalae</taxon>
        <taxon>asterids</taxon>
        <taxon>campanulids</taxon>
        <taxon>Aquifoliales</taxon>
        <taxon>Aquifoliaceae</taxon>
        <taxon>Ilex</taxon>
    </lineage>
</organism>
<dbReference type="InterPro" id="IPR002885">
    <property type="entry name" value="PPR_rpt"/>
</dbReference>
<keyword evidence="5" id="KW-1185">Reference proteome</keyword>
<dbReference type="InterPro" id="IPR044179">
    <property type="entry name" value="PPR5-like"/>
</dbReference>
<evidence type="ECO:0008006" key="6">
    <source>
        <dbReference type="Google" id="ProtNLM"/>
    </source>
</evidence>
<evidence type="ECO:0000313" key="4">
    <source>
        <dbReference type="EMBL" id="CAK9166120.1"/>
    </source>
</evidence>